<reference evidence="1" key="1">
    <citation type="submission" date="2020-07" db="EMBL/GenBank/DDBJ databases">
        <authorList>
            <person name="Lin J."/>
        </authorList>
    </citation>
    <scope>NUCLEOTIDE SEQUENCE</scope>
</reference>
<name>A0A6V7P2K3_ANACO</name>
<accession>A0A6V7P2K3</accession>
<evidence type="ECO:0000313" key="1">
    <source>
        <dbReference type="EMBL" id="CAD1824866.1"/>
    </source>
</evidence>
<organism evidence="1">
    <name type="scientific">Ananas comosus var. bracteatus</name>
    <name type="common">red pineapple</name>
    <dbReference type="NCBI Taxonomy" id="296719"/>
    <lineage>
        <taxon>Eukaryota</taxon>
        <taxon>Viridiplantae</taxon>
        <taxon>Streptophyta</taxon>
        <taxon>Embryophyta</taxon>
        <taxon>Tracheophyta</taxon>
        <taxon>Spermatophyta</taxon>
        <taxon>Magnoliopsida</taxon>
        <taxon>Liliopsida</taxon>
        <taxon>Poales</taxon>
        <taxon>Bromeliaceae</taxon>
        <taxon>Bromelioideae</taxon>
        <taxon>Ananas</taxon>
    </lineage>
</organism>
<sequence>MASQYHHINRSKTFKLELGYRQLFIIRIESLQYTGALPSNGALPPNGTLLPSLNLCPHSRADRLAKVMEEVDPTQSLAVDWHSCSSVCKQPRMVLFEVADV</sequence>
<dbReference type="AlphaFoldDB" id="A0A6V7P2K3"/>
<proteinExistence type="predicted"/>
<protein>
    <submittedName>
        <fullName evidence="1">Uncharacterized protein</fullName>
    </submittedName>
</protein>
<gene>
    <name evidence="1" type="ORF">CB5_LOCUS8077</name>
</gene>
<dbReference type="EMBL" id="LR862144">
    <property type="protein sequence ID" value="CAD1824866.1"/>
    <property type="molecule type" value="Genomic_DNA"/>
</dbReference>